<evidence type="ECO:0000259" key="2">
    <source>
        <dbReference type="PROSITE" id="PS50887"/>
    </source>
</evidence>
<dbReference type="PROSITE" id="PS50887">
    <property type="entry name" value="GGDEF"/>
    <property type="match status" value="1"/>
</dbReference>
<sequence length="328" mass="37482">MQLHFLIDGKELHISGSIGISLFPNDGEDIWTLLRDSDIAMYHAKKNGRNNCEFFKPEMNRQAKERHSMEVALRNALKRGELLLHYQPIVNINGGKADGFEVLLRWQHPDDGLIYPIKFIRLAEETGMIIPIGEWLMRQSCLQIKAWQNQGYEVPRLAINLSAIQFRQKIIVENIVRILDKTGVKGHYLTLEITESELIENVEETIKTLQQLSELGIEISIDDFGTGYSNLSFLKRYQINTSKIDRSFVRDIPGDPEDTAIIDAILVMAHALGLEVIAEGVENEQQLAYLVLHGCTRFQGFYFSEPLPATEIEKKWKIRGYSLLTLIS</sequence>
<dbReference type="SMART" id="SM00052">
    <property type="entry name" value="EAL"/>
    <property type="match status" value="1"/>
</dbReference>
<dbReference type="EMBL" id="FNUX01000008">
    <property type="protein sequence ID" value="SEF75038.1"/>
    <property type="molecule type" value="Genomic_DNA"/>
</dbReference>
<dbReference type="PROSITE" id="PS50883">
    <property type="entry name" value="EAL"/>
    <property type="match status" value="1"/>
</dbReference>
<accession>A0A1H5UKN7</accession>
<evidence type="ECO:0000259" key="1">
    <source>
        <dbReference type="PROSITE" id="PS50883"/>
    </source>
</evidence>
<dbReference type="InterPro" id="IPR043128">
    <property type="entry name" value="Rev_trsase/Diguanyl_cyclase"/>
</dbReference>
<dbReference type="Proteomes" id="UP000236753">
    <property type="component" value="Unassembled WGS sequence"/>
</dbReference>
<evidence type="ECO:0000313" key="4">
    <source>
        <dbReference type="Proteomes" id="UP000236753"/>
    </source>
</evidence>
<dbReference type="Gene3D" id="3.30.70.270">
    <property type="match status" value="1"/>
</dbReference>
<dbReference type="FunFam" id="3.20.20.450:FF:000001">
    <property type="entry name" value="Cyclic di-GMP phosphodiesterase yahA"/>
    <property type="match status" value="1"/>
</dbReference>
<dbReference type="GO" id="GO:0071111">
    <property type="term" value="F:cyclic-guanylate-specific phosphodiesterase activity"/>
    <property type="evidence" value="ECO:0007669"/>
    <property type="project" value="InterPro"/>
</dbReference>
<dbReference type="InterPro" id="IPR001633">
    <property type="entry name" value="EAL_dom"/>
</dbReference>
<proteinExistence type="predicted"/>
<dbReference type="AlphaFoldDB" id="A0A1H5UKN7"/>
<dbReference type="InterPro" id="IPR000160">
    <property type="entry name" value="GGDEF_dom"/>
</dbReference>
<dbReference type="Pfam" id="PF00990">
    <property type="entry name" value="GGDEF"/>
    <property type="match status" value="1"/>
</dbReference>
<dbReference type="SUPFAM" id="SSF141868">
    <property type="entry name" value="EAL domain-like"/>
    <property type="match status" value="1"/>
</dbReference>
<evidence type="ECO:0000313" key="3">
    <source>
        <dbReference type="EMBL" id="SEF75038.1"/>
    </source>
</evidence>
<dbReference type="InterPro" id="IPR029787">
    <property type="entry name" value="Nucleotide_cyclase"/>
</dbReference>
<dbReference type="PANTHER" id="PTHR33121:SF70">
    <property type="entry name" value="SIGNALING PROTEIN YKOW"/>
    <property type="match status" value="1"/>
</dbReference>
<gene>
    <name evidence="3" type="ORF">SAMN05216334_10825</name>
</gene>
<dbReference type="CDD" id="cd01948">
    <property type="entry name" value="EAL"/>
    <property type="match status" value="1"/>
</dbReference>
<reference evidence="3 4" key="1">
    <citation type="submission" date="2016-10" db="EMBL/GenBank/DDBJ databases">
        <authorList>
            <person name="de Groot N.N."/>
        </authorList>
    </citation>
    <scope>NUCLEOTIDE SEQUENCE [LARGE SCALE GENOMIC DNA]</scope>
    <source>
        <strain evidence="3 4">Nm13</strain>
    </source>
</reference>
<dbReference type="Pfam" id="PF00563">
    <property type="entry name" value="EAL"/>
    <property type="match status" value="1"/>
</dbReference>
<dbReference type="InterPro" id="IPR050706">
    <property type="entry name" value="Cyclic-di-GMP_PDE-like"/>
</dbReference>
<dbReference type="PANTHER" id="PTHR33121">
    <property type="entry name" value="CYCLIC DI-GMP PHOSPHODIESTERASE PDEF"/>
    <property type="match status" value="1"/>
</dbReference>
<feature type="domain" description="EAL" evidence="1">
    <location>
        <begin position="66"/>
        <end position="320"/>
    </location>
</feature>
<protein>
    <submittedName>
        <fullName evidence="3">Two-component system, chemotaxis family, CheB/CheR fusion protein</fullName>
    </submittedName>
</protein>
<dbReference type="InterPro" id="IPR035919">
    <property type="entry name" value="EAL_sf"/>
</dbReference>
<dbReference type="SUPFAM" id="SSF55073">
    <property type="entry name" value="Nucleotide cyclase"/>
    <property type="match status" value="1"/>
</dbReference>
<feature type="domain" description="GGDEF" evidence="2">
    <location>
        <begin position="1"/>
        <end position="57"/>
    </location>
</feature>
<name>A0A1H5UKN7_9PROT</name>
<dbReference type="Gene3D" id="3.20.20.450">
    <property type="entry name" value="EAL domain"/>
    <property type="match status" value="1"/>
</dbReference>
<organism evidence="3 4">
    <name type="scientific">Nitrosomonas ureae</name>
    <dbReference type="NCBI Taxonomy" id="44577"/>
    <lineage>
        <taxon>Bacteria</taxon>
        <taxon>Pseudomonadati</taxon>
        <taxon>Pseudomonadota</taxon>
        <taxon>Betaproteobacteria</taxon>
        <taxon>Nitrosomonadales</taxon>
        <taxon>Nitrosomonadaceae</taxon>
        <taxon>Nitrosomonas</taxon>
    </lineage>
</organism>